<dbReference type="SMART" id="SM01091">
    <property type="entry name" value="CorC_HlyC"/>
    <property type="match status" value="1"/>
</dbReference>
<dbReference type="Pfam" id="PF03471">
    <property type="entry name" value="CorC_HlyC"/>
    <property type="match status" value="1"/>
</dbReference>
<evidence type="ECO:0000256" key="10">
    <source>
        <dbReference type="SAM" id="MobiDB-lite"/>
    </source>
</evidence>
<feature type="region of interest" description="Disordered" evidence="10">
    <location>
        <begin position="1"/>
        <end position="20"/>
    </location>
</feature>
<dbReference type="InterPro" id="IPR000644">
    <property type="entry name" value="CBS_dom"/>
</dbReference>
<dbReference type="InterPro" id="IPR046342">
    <property type="entry name" value="CBS_dom_sf"/>
</dbReference>
<dbReference type="Pfam" id="PF00571">
    <property type="entry name" value="CBS"/>
    <property type="match status" value="1"/>
</dbReference>
<dbReference type="PANTHER" id="PTHR43099:SF5">
    <property type="entry name" value="HLYC_CORC FAMILY TRANSPORTER"/>
    <property type="match status" value="1"/>
</dbReference>
<dbReference type="CDD" id="cd04590">
    <property type="entry name" value="CBS_pair_CorC_HlyC_assoc"/>
    <property type="match status" value="1"/>
</dbReference>
<feature type="transmembrane region" description="Helical" evidence="11">
    <location>
        <begin position="236"/>
        <end position="256"/>
    </location>
</feature>
<dbReference type="Proteomes" id="UP000008385">
    <property type="component" value="Chromosome"/>
</dbReference>
<dbReference type="PANTHER" id="PTHR43099">
    <property type="entry name" value="UPF0053 PROTEIN YRKA"/>
    <property type="match status" value="1"/>
</dbReference>
<proteinExistence type="predicted"/>
<gene>
    <name evidence="14" type="ordered locus">Rta_10350</name>
</gene>
<dbReference type="Gene3D" id="3.10.580.10">
    <property type="entry name" value="CBS-domain"/>
    <property type="match status" value="1"/>
</dbReference>
<feature type="transmembrane region" description="Helical" evidence="11">
    <location>
        <begin position="329"/>
        <end position="349"/>
    </location>
</feature>
<dbReference type="EMBL" id="CP000245">
    <property type="protein sequence ID" value="AEG92120.1"/>
    <property type="molecule type" value="Genomic_DNA"/>
</dbReference>
<dbReference type="SUPFAM" id="SSF54631">
    <property type="entry name" value="CBS-domain pair"/>
    <property type="match status" value="1"/>
</dbReference>
<dbReference type="SUPFAM" id="SSF56176">
    <property type="entry name" value="FAD-binding/transporter-associated domain-like"/>
    <property type="match status" value="1"/>
</dbReference>
<dbReference type="PATRIC" id="fig|365046.3.peg.1061"/>
<evidence type="ECO:0000256" key="7">
    <source>
        <dbReference type="ARBA" id="ARBA00023136"/>
    </source>
</evidence>
<keyword evidence="5 9" id="KW-1133">Transmembrane helix</keyword>
<name>F5Y098_RAMTT</name>
<evidence type="ECO:0000256" key="11">
    <source>
        <dbReference type="SAM" id="Phobius"/>
    </source>
</evidence>
<dbReference type="InterPro" id="IPR016169">
    <property type="entry name" value="FAD-bd_PCMH_sub2"/>
</dbReference>
<dbReference type="STRING" id="365046.Rta_10350"/>
<dbReference type="KEGG" id="rta:Rta_10350"/>
<keyword evidence="6 8" id="KW-0129">CBS domain</keyword>
<feature type="domain" description="CNNM transmembrane" evidence="13">
    <location>
        <begin position="228"/>
        <end position="429"/>
    </location>
</feature>
<evidence type="ECO:0000313" key="14">
    <source>
        <dbReference type="EMBL" id="AEG92120.1"/>
    </source>
</evidence>
<evidence type="ECO:0000256" key="6">
    <source>
        <dbReference type="ARBA" id="ARBA00023122"/>
    </source>
</evidence>
<dbReference type="PROSITE" id="PS51371">
    <property type="entry name" value="CBS"/>
    <property type="match status" value="1"/>
</dbReference>
<dbReference type="Gene3D" id="3.30.465.10">
    <property type="match status" value="1"/>
</dbReference>
<evidence type="ECO:0000256" key="3">
    <source>
        <dbReference type="ARBA" id="ARBA00022692"/>
    </source>
</evidence>
<evidence type="ECO:0000256" key="8">
    <source>
        <dbReference type="PROSITE-ProRule" id="PRU00703"/>
    </source>
</evidence>
<dbReference type="InterPro" id="IPR044751">
    <property type="entry name" value="Ion_transp-like_CBS"/>
</dbReference>
<evidence type="ECO:0000256" key="2">
    <source>
        <dbReference type="ARBA" id="ARBA00022475"/>
    </source>
</evidence>
<dbReference type="InterPro" id="IPR005170">
    <property type="entry name" value="Transptr-assoc_dom"/>
</dbReference>
<dbReference type="GO" id="GO:0005886">
    <property type="term" value="C:plasma membrane"/>
    <property type="evidence" value="ECO:0007669"/>
    <property type="project" value="UniProtKB-SubCell"/>
</dbReference>
<keyword evidence="4" id="KW-0677">Repeat</keyword>
<evidence type="ECO:0000259" key="13">
    <source>
        <dbReference type="PROSITE" id="PS51846"/>
    </source>
</evidence>
<dbReference type="GO" id="GO:0050660">
    <property type="term" value="F:flavin adenine dinucleotide binding"/>
    <property type="evidence" value="ECO:0007669"/>
    <property type="project" value="InterPro"/>
</dbReference>
<accession>F5Y098</accession>
<dbReference type="InterPro" id="IPR051676">
    <property type="entry name" value="UPF0053_domain"/>
</dbReference>
<dbReference type="AlphaFoldDB" id="F5Y098"/>
<organism evidence="14 15">
    <name type="scientific">Ramlibacter tataouinensis (strain ATCC BAA-407 / DSM 14655 / LMG 21543 / TTB310)</name>
    <dbReference type="NCBI Taxonomy" id="365046"/>
    <lineage>
        <taxon>Bacteria</taxon>
        <taxon>Pseudomonadati</taxon>
        <taxon>Pseudomonadota</taxon>
        <taxon>Betaproteobacteria</taxon>
        <taxon>Burkholderiales</taxon>
        <taxon>Comamonadaceae</taxon>
        <taxon>Ramlibacter</taxon>
    </lineage>
</organism>
<evidence type="ECO:0000256" key="1">
    <source>
        <dbReference type="ARBA" id="ARBA00004651"/>
    </source>
</evidence>
<evidence type="ECO:0000313" key="15">
    <source>
        <dbReference type="Proteomes" id="UP000008385"/>
    </source>
</evidence>
<dbReference type="eggNOG" id="COG1253">
    <property type="taxonomic scope" value="Bacteria"/>
</dbReference>
<evidence type="ECO:0000256" key="9">
    <source>
        <dbReference type="PROSITE-ProRule" id="PRU01193"/>
    </source>
</evidence>
<evidence type="ECO:0000256" key="5">
    <source>
        <dbReference type="ARBA" id="ARBA00022989"/>
    </source>
</evidence>
<reference evidence="15" key="1">
    <citation type="submission" date="2006-01" db="EMBL/GenBank/DDBJ databases">
        <title>Genome of the cyst-dividing bacterium Ramlibacter tataouinensis.</title>
        <authorList>
            <person name="Barakat M."/>
            <person name="Ortet P."/>
            <person name="De Luca G."/>
            <person name="Jourlin-Castelli C."/>
            <person name="Ansaldi M."/>
            <person name="Py B."/>
            <person name="Fichant G."/>
            <person name="Coutinho P."/>
            <person name="Voulhoux R."/>
            <person name="Bastien O."/>
            <person name="Roy S."/>
            <person name="Marechal E."/>
            <person name="Henrissat B."/>
            <person name="Quentin Y."/>
            <person name="Noirot P."/>
            <person name="Filloux A."/>
            <person name="Mejean V."/>
            <person name="DuBow M."/>
            <person name="Barras F."/>
            <person name="Heulin T."/>
        </authorList>
    </citation>
    <scope>NUCLEOTIDE SEQUENCE [LARGE SCALE GENOMIC DNA]</scope>
    <source>
        <strain evidence="15">ATCC BAA-407 / DSM 14655 / LMG 21543 / TTB310</strain>
    </source>
</reference>
<keyword evidence="2" id="KW-1003">Cell membrane</keyword>
<protein>
    <submittedName>
        <fullName evidence="14">CBS domain proteins-like protein</fullName>
    </submittedName>
</protein>
<dbReference type="Pfam" id="PF01595">
    <property type="entry name" value="CNNM"/>
    <property type="match status" value="1"/>
</dbReference>
<dbReference type="InterPro" id="IPR002550">
    <property type="entry name" value="CNNM"/>
</dbReference>
<keyword evidence="15" id="KW-1185">Reference proteome</keyword>
<dbReference type="InterPro" id="IPR036318">
    <property type="entry name" value="FAD-bd_PCMH-like_sf"/>
</dbReference>
<feature type="region of interest" description="Disordered" evidence="10">
    <location>
        <begin position="39"/>
        <end position="61"/>
    </location>
</feature>
<evidence type="ECO:0000256" key="4">
    <source>
        <dbReference type="ARBA" id="ARBA00022737"/>
    </source>
</evidence>
<keyword evidence="7 9" id="KW-0472">Membrane</keyword>
<dbReference type="HOGENOM" id="CLU_414969_0_0_4"/>
<comment type="subcellular location">
    <subcellularLocation>
        <location evidence="1">Cell membrane</location>
        <topology evidence="1">Multi-pass membrane protein</topology>
    </subcellularLocation>
</comment>
<reference evidence="14 15" key="2">
    <citation type="journal article" date="2011" name="PLoS ONE">
        <title>The Cyst-Dividing Bacterium Ramlibacter tataouinensis TTB310 Genome Reveals a Well-Stocked Toolbox for Adaptation to a Desert Environment.</title>
        <authorList>
            <person name="De Luca G."/>
            <person name="Barakat M."/>
            <person name="Ortet P."/>
            <person name="Fochesato S."/>
            <person name="Jourlin-Castelli C."/>
            <person name="Ansaldi M."/>
            <person name="Py B."/>
            <person name="Fichant G."/>
            <person name="Coutinho P.M."/>
            <person name="Voulhoux R."/>
            <person name="Bastien O."/>
            <person name="Marechal E."/>
            <person name="Henrissat B."/>
            <person name="Quentin Y."/>
            <person name="Noirot P."/>
            <person name="Filloux A."/>
            <person name="Mejean V."/>
            <person name="Dubow M.S."/>
            <person name="Barras F."/>
            <person name="Barbe V."/>
            <person name="Weissenbach J."/>
            <person name="Mihalcescu I."/>
            <person name="Vermeglio A."/>
            <person name="Achouak W."/>
            <person name="Heulin T."/>
        </authorList>
    </citation>
    <scope>NUCLEOTIDE SEQUENCE [LARGE SCALE GENOMIC DNA]</scope>
    <source>
        <strain evidence="15">ATCC BAA-407 / DSM 14655 / LMG 21543 / TTB310</strain>
    </source>
</reference>
<feature type="domain" description="CBS" evidence="12">
    <location>
        <begin position="509"/>
        <end position="569"/>
    </location>
</feature>
<dbReference type="PROSITE" id="PS51846">
    <property type="entry name" value="CNNM"/>
    <property type="match status" value="1"/>
</dbReference>
<keyword evidence="3 9" id="KW-0812">Transmembrane</keyword>
<evidence type="ECO:0000259" key="12">
    <source>
        <dbReference type="PROSITE" id="PS51371"/>
    </source>
</evidence>
<sequence>MPEGDGLAGGAPARHVEPGPVAGRRLVQPARGLQVHAAVGRAKAQPRQRVHDHAQPRRAGQRIVPARRLVAVHLRQEVGQCRAAQHGLDFGGQGQGLRHVPLRQHAPVHQQPALDAQRHAAVAQPVQHGPAVGCGKHLVQRVVAVRRAVAVRQGQQAQVVVAQQALGRVAVAHEPAQHGGRRGPAVDQVAQQVQRVAAGRERDLLQQPAERLVAALHVADQVECHGVGFSPLSMDVLLIALLTLINGVFAMSELALASSRKARLAALAEGGDRGAQAALKLMEQPTQFLSTVQVGITSIGVLNGIVGEAAFSGDLAAWLAGFGIGPRPAAITATAIVVAVITFVTIIFGELVPKRIGQLYPEAVATWMARPMDWLARAARPFVFLLSASTQAVLKLLRIDTDQPRGMTEEELTHSLEESVDAGVIAQHERQMVQNVFHLDDRPLTSMMLPRSDIEWLDASLSVAECLAQAGRGGAHSWYPVCRGSLDDVVGVVSVATLLGLGPQHPGTVEPHAVPAAFLPETLTGRELLDQFRAQSARMVFVVDEYGVVQGLMTPHDLLEAITGELQPSAQTEAWATQREDGSWLLDGLMPVAELKARLDIRELPEEERGRYNTLAGLLMAVCGHLPAVGERIDCEDWVFEVVDLDGKRIDKVLAIGPAAA</sequence>